<organism evidence="1 2">
    <name type="scientific">Candidatus Cardinium hertigii</name>
    <dbReference type="NCBI Taxonomy" id="247481"/>
    <lineage>
        <taxon>Bacteria</taxon>
        <taxon>Pseudomonadati</taxon>
        <taxon>Bacteroidota</taxon>
        <taxon>Cytophagia</taxon>
        <taxon>Cytophagales</taxon>
        <taxon>Amoebophilaceae</taxon>
        <taxon>Candidatus Cardinium</taxon>
    </lineage>
</organism>
<keyword evidence="2" id="KW-1185">Reference proteome</keyword>
<dbReference type="Proteomes" id="UP000245872">
    <property type="component" value="Chromosome"/>
</dbReference>
<dbReference type="EMBL" id="CP029619">
    <property type="protein sequence ID" value="AWN82219.1"/>
    <property type="molecule type" value="Genomic_DNA"/>
</dbReference>
<proteinExistence type="predicted"/>
<accession>A0A2Z3LA52</accession>
<sequence>MNGIGARNKTVKSVPTETKAAAKKQGVYVEPNQQAGFGSIGNHNKLCCAMAQHSMSILGYIKKMPLFYFYSSG</sequence>
<evidence type="ECO:0000313" key="2">
    <source>
        <dbReference type="Proteomes" id="UP000245872"/>
    </source>
</evidence>
<dbReference type="RefSeq" id="WP_109997601.1">
    <property type="nucleotide sequence ID" value="NZ_CP029619.1"/>
</dbReference>
<evidence type="ECO:0000313" key="1">
    <source>
        <dbReference type="EMBL" id="AWN82219.1"/>
    </source>
</evidence>
<dbReference type="KEGG" id="cher:DK880_00921"/>
<reference evidence="1 2" key="1">
    <citation type="submission" date="2018-05" db="EMBL/GenBank/DDBJ databases">
        <title>Candidatus Cardinium hertigii Genome Assembly.</title>
        <authorList>
            <person name="Showmaker K.C."/>
            <person name="Walden K.O."/>
            <person name="Fields C.J."/>
            <person name="Lambert K.N."/>
            <person name="Hudson M.E."/>
        </authorList>
    </citation>
    <scope>NUCLEOTIDE SEQUENCE [LARGE SCALE GENOMIC DNA]</scope>
    <source>
        <strain evidence="2">cHgTN10</strain>
    </source>
</reference>
<dbReference type="AlphaFoldDB" id="A0A2Z3LA52"/>
<gene>
    <name evidence="1" type="ORF">DK880_00921</name>
</gene>
<protein>
    <submittedName>
        <fullName evidence="1">Uncharacterized protein</fullName>
    </submittedName>
</protein>
<name>A0A2Z3LA52_9BACT</name>